<dbReference type="Proteomes" id="UP000245202">
    <property type="component" value="Unassembled WGS sequence"/>
</dbReference>
<dbReference type="AlphaFoldDB" id="A0A2R5ENP7"/>
<dbReference type="EMBL" id="BDQX01000163">
    <property type="protein sequence ID" value="GBG08316.1"/>
    <property type="molecule type" value="Genomic_DNA"/>
</dbReference>
<dbReference type="InterPro" id="IPR000432">
    <property type="entry name" value="DNA_mismatch_repair_MutS_C"/>
</dbReference>
<dbReference type="GO" id="GO:0006298">
    <property type="term" value="P:mismatch repair"/>
    <property type="evidence" value="ECO:0007669"/>
    <property type="project" value="InterPro"/>
</dbReference>
<evidence type="ECO:0000256" key="1">
    <source>
        <dbReference type="ARBA" id="ARBA00022741"/>
    </source>
</evidence>
<feature type="domain" description="DNA mismatch repair proteins mutS family" evidence="4">
    <location>
        <begin position="87"/>
        <end position="259"/>
    </location>
</feature>
<keyword evidence="3" id="KW-0238">DNA-binding</keyword>
<dbReference type="GO" id="GO:0140664">
    <property type="term" value="F:ATP-dependent DNA damage sensor activity"/>
    <property type="evidence" value="ECO:0007669"/>
    <property type="project" value="InterPro"/>
</dbReference>
<evidence type="ECO:0000313" key="5">
    <source>
        <dbReference type="EMBL" id="GBG08316.1"/>
    </source>
</evidence>
<evidence type="ECO:0000313" key="6">
    <source>
        <dbReference type="Proteomes" id="UP000245202"/>
    </source>
</evidence>
<organism evidence="5 6">
    <name type="scientific">Paenibacillus agaridevorans</name>
    <dbReference type="NCBI Taxonomy" id="171404"/>
    <lineage>
        <taxon>Bacteria</taxon>
        <taxon>Bacillati</taxon>
        <taxon>Bacillota</taxon>
        <taxon>Bacilli</taxon>
        <taxon>Bacillales</taxon>
        <taxon>Paenibacillaceae</taxon>
        <taxon>Paenibacillus</taxon>
    </lineage>
</organism>
<dbReference type="GO" id="GO:0005524">
    <property type="term" value="F:ATP binding"/>
    <property type="evidence" value="ECO:0007669"/>
    <property type="project" value="UniProtKB-KW"/>
</dbReference>
<dbReference type="PANTHER" id="PTHR11361">
    <property type="entry name" value="DNA MISMATCH REPAIR PROTEIN MUTS FAMILY MEMBER"/>
    <property type="match status" value="1"/>
</dbReference>
<dbReference type="SUPFAM" id="SSF52540">
    <property type="entry name" value="P-loop containing nucleoside triphosphate hydrolases"/>
    <property type="match status" value="1"/>
</dbReference>
<dbReference type="GO" id="GO:0030983">
    <property type="term" value="F:mismatched DNA binding"/>
    <property type="evidence" value="ECO:0007669"/>
    <property type="project" value="InterPro"/>
</dbReference>
<comment type="caution">
    <text evidence="5">The sequence shown here is derived from an EMBL/GenBank/DDBJ whole genome shotgun (WGS) entry which is preliminary data.</text>
</comment>
<dbReference type="PANTHER" id="PTHR11361:SF34">
    <property type="entry name" value="DNA MISMATCH REPAIR PROTEIN MSH1, MITOCHONDRIAL"/>
    <property type="match status" value="1"/>
</dbReference>
<evidence type="ECO:0000256" key="2">
    <source>
        <dbReference type="ARBA" id="ARBA00022840"/>
    </source>
</evidence>
<sequence length="264" mass="29965">MLNVLRIISRFIGDSLNFTGLLRFESSFFVGCMNLYKELTKRGCEVAFPLPVQSNERYLSFTSLYNPSLAIRIKQQPHTNDLQMDDKSLLIISGANQGGKTIYLQSIGLAQLMMQCGLFVPATSFRASLCDHIFTHFTREEDETMRSGKLDEELSRLDQLIDHLTSRSLLLMNEPFASTTEREGSVIAKDLLSVCSEMHLRVYIVTHFYELANWAYGKLENAVFVSPVITKGGPPSYKLSSQKPLPTSYGEDLYHKEMKLNNRN</sequence>
<reference evidence="5 6" key="1">
    <citation type="submission" date="2017-08" db="EMBL/GenBank/DDBJ databases">
        <title>Substantial Increase in Enzyme Production by Combined Drug-Resistance Mutations in Paenibacillus agaridevorans.</title>
        <authorList>
            <person name="Tanaka Y."/>
            <person name="Funane K."/>
            <person name="Hosaka T."/>
            <person name="Shiwa Y."/>
            <person name="Fujita N."/>
            <person name="Miyazaki T."/>
            <person name="Yoshikawa H."/>
            <person name="Murakami K."/>
            <person name="Kasahara K."/>
            <person name="Inaoka T."/>
            <person name="Hiraga Y."/>
            <person name="Ochi K."/>
        </authorList>
    </citation>
    <scope>NUCLEOTIDE SEQUENCE [LARGE SCALE GENOMIC DNA]</scope>
    <source>
        <strain evidence="5 6">T-3040</strain>
    </source>
</reference>
<gene>
    <name evidence="5" type="ORF">PAT3040_02895</name>
</gene>
<dbReference type="InterPro" id="IPR027417">
    <property type="entry name" value="P-loop_NTPase"/>
</dbReference>
<evidence type="ECO:0000256" key="3">
    <source>
        <dbReference type="ARBA" id="ARBA00023125"/>
    </source>
</evidence>
<keyword evidence="6" id="KW-1185">Reference proteome</keyword>
<dbReference type="Pfam" id="PF00488">
    <property type="entry name" value="MutS_V"/>
    <property type="match status" value="1"/>
</dbReference>
<dbReference type="InterPro" id="IPR045076">
    <property type="entry name" value="MutS"/>
</dbReference>
<protein>
    <submittedName>
        <fullName evidence="5">Putative DNA mismatch repair protein MutS</fullName>
    </submittedName>
</protein>
<dbReference type="GO" id="GO:0005829">
    <property type="term" value="C:cytosol"/>
    <property type="evidence" value="ECO:0007669"/>
    <property type="project" value="TreeGrafter"/>
</dbReference>
<keyword evidence="1" id="KW-0547">Nucleotide-binding</keyword>
<evidence type="ECO:0000259" key="4">
    <source>
        <dbReference type="SMART" id="SM00534"/>
    </source>
</evidence>
<name>A0A2R5ENP7_9BACL</name>
<dbReference type="Gene3D" id="3.40.50.300">
    <property type="entry name" value="P-loop containing nucleotide triphosphate hydrolases"/>
    <property type="match status" value="1"/>
</dbReference>
<keyword evidence="2" id="KW-0067">ATP-binding</keyword>
<accession>A0A2R5ENP7</accession>
<dbReference type="SMART" id="SM00534">
    <property type="entry name" value="MUTSac"/>
    <property type="match status" value="1"/>
</dbReference>
<proteinExistence type="predicted"/>